<dbReference type="EMBL" id="CP070969">
    <property type="protein sequence ID" value="QSF46546.1"/>
    <property type="molecule type" value="Genomic_DNA"/>
</dbReference>
<evidence type="ECO:0000313" key="1">
    <source>
        <dbReference type="EMBL" id="QSF46546.1"/>
    </source>
</evidence>
<gene>
    <name evidence="1" type="ORF">JRJ22_08230</name>
</gene>
<keyword evidence="2" id="KW-1185">Reference proteome</keyword>
<accession>A0ABX7LH72</accession>
<name>A0ABX7LH72_9BACL</name>
<dbReference type="Proteomes" id="UP000663452">
    <property type="component" value="Chromosome"/>
</dbReference>
<protein>
    <submittedName>
        <fullName evidence="1">Uncharacterized protein</fullName>
    </submittedName>
</protein>
<dbReference type="RefSeq" id="WP_206104020.1">
    <property type="nucleotide sequence ID" value="NZ_CP070969.1"/>
</dbReference>
<reference evidence="1 2" key="1">
    <citation type="submission" date="2021-02" db="EMBL/GenBank/DDBJ databases">
        <title>Paenibacillus tianjinensis sp. nov.</title>
        <authorList>
            <person name="Liu H."/>
        </authorList>
    </citation>
    <scope>NUCLEOTIDE SEQUENCE [LARGE SCALE GENOMIC DNA]</scope>
    <source>
        <strain evidence="1 2">TB2019</strain>
    </source>
</reference>
<evidence type="ECO:0000313" key="2">
    <source>
        <dbReference type="Proteomes" id="UP000663452"/>
    </source>
</evidence>
<sequence>MIFRELVLANYMQDKTLTDSCNIKPSVSYELQIGINDQEQQFAWSECDQSADGKVMTALARYIIGMVEEEKLYKELPDIRGY</sequence>
<organism evidence="1 2">
    <name type="scientific">Paenibacillus tianjinensis</name>
    <dbReference type="NCBI Taxonomy" id="2810347"/>
    <lineage>
        <taxon>Bacteria</taxon>
        <taxon>Bacillati</taxon>
        <taxon>Bacillota</taxon>
        <taxon>Bacilli</taxon>
        <taxon>Bacillales</taxon>
        <taxon>Paenibacillaceae</taxon>
        <taxon>Paenibacillus</taxon>
    </lineage>
</organism>
<proteinExistence type="predicted"/>